<organism evidence="1 2">
    <name type="scientific">Gilliamella apis</name>
    <dbReference type="NCBI Taxonomy" id="1970738"/>
    <lineage>
        <taxon>Bacteria</taxon>
        <taxon>Pseudomonadati</taxon>
        <taxon>Pseudomonadota</taxon>
        <taxon>Gammaproteobacteria</taxon>
        <taxon>Orbales</taxon>
        <taxon>Orbaceae</taxon>
        <taxon>Gilliamella</taxon>
    </lineage>
</organism>
<name>A0A242NVL0_9GAMM</name>
<proteinExistence type="predicted"/>
<protein>
    <recommendedName>
        <fullName evidence="3">Lipoprotein</fullName>
    </recommendedName>
</protein>
<dbReference type="AlphaFoldDB" id="A0A242NVL0"/>
<evidence type="ECO:0008006" key="3">
    <source>
        <dbReference type="Google" id="ProtNLM"/>
    </source>
</evidence>
<dbReference type="RefSeq" id="WP_086320293.1">
    <property type="nucleotide sequence ID" value="NZ_NASG01000018.1"/>
</dbReference>
<evidence type="ECO:0000313" key="1">
    <source>
        <dbReference type="EMBL" id="OTQ50646.1"/>
    </source>
</evidence>
<reference evidence="1 2" key="1">
    <citation type="submission" date="2017-03" db="EMBL/GenBank/DDBJ databases">
        <title>Comparative genomics of honeybee gut symbionts reveal geographically distinct and subgroup specific antibiotic resistance.</title>
        <authorList>
            <person name="Ludvigsen J."/>
            <person name="Porcellato D."/>
            <person name="Labee-Lund T.M."/>
            <person name="Amdam G.V."/>
            <person name="Rudi K."/>
        </authorList>
    </citation>
    <scope>NUCLEOTIDE SEQUENCE [LARGE SCALE GENOMIC DNA]</scope>
    <source>
        <strain evidence="1 2">A-4-12</strain>
    </source>
</reference>
<comment type="caution">
    <text evidence="1">The sequence shown here is derived from an EMBL/GenBank/DDBJ whole genome shotgun (WGS) entry which is preliminary data.</text>
</comment>
<dbReference type="Proteomes" id="UP000194968">
    <property type="component" value="Unassembled WGS sequence"/>
</dbReference>
<dbReference type="EMBL" id="NASK01000085">
    <property type="protein sequence ID" value="OTQ50646.1"/>
    <property type="molecule type" value="Genomic_DNA"/>
</dbReference>
<gene>
    <name evidence="1" type="ORF">B6D06_04060</name>
</gene>
<dbReference type="OrthoDB" id="7065605at2"/>
<sequence>MEKLKYSLLLVCSLSLVGCFESSTHEDTISRQIDNPTDKEIKVSIDGNELVIPAKSSVNHTFEYGKHQLTYNGQSLNFIVKPTKSYNDGFINPTQSNYYIYQAYYSTKGQTRKNEMIKNVKTFQVTINGEPWDIELPVKIINDVFIERYYGKYGVAWSYGINDKLPEQISVEKSTSSDPIRYKLFREADFIDYLAKTDEELKTLQFPNQPKKYADLTKHIVPNINIADIKCDEGREFVKQHLADWNNLFTLKGEEFTKLHNQIISTDTYKKRNNSDNKCTEENDPNHTYRLAIREVDLAFRDVEQVNLFINE</sequence>
<accession>A0A242NVL0</accession>
<evidence type="ECO:0000313" key="2">
    <source>
        <dbReference type="Proteomes" id="UP000194968"/>
    </source>
</evidence>
<dbReference type="PROSITE" id="PS51257">
    <property type="entry name" value="PROKAR_LIPOPROTEIN"/>
    <property type="match status" value="1"/>
</dbReference>